<accession>A0A6Q2WSN1</accession>
<dbReference type="PRINTS" id="PR00176">
    <property type="entry name" value="NANEUSMPORT"/>
</dbReference>
<dbReference type="InterPro" id="IPR037272">
    <property type="entry name" value="SNS_sf"/>
</dbReference>
<dbReference type="Ensembl" id="ENSELUT00000062957.2">
    <property type="protein sequence ID" value="ENSELUP00000043977.1"/>
    <property type="gene ID" value="ENSELUG00000016124.3"/>
</dbReference>
<name>A0A6Q2WSN1_ESOLU</name>
<feature type="binding site" evidence="6">
    <location>
        <position position="361"/>
    </location>
    <ligand>
        <name>Na(+)</name>
        <dbReference type="ChEBI" id="CHEBI:29101"/>
        <label>1</label>
    </ligand>
</feature>
<feature type="transmembrane region" description="Helical" evidence="9">
    <location>
        <begin position="435"/>
        <end position="456"/>
    </location>
</feature>
<dbReference type="GO" id="GO:0046872">
    <property type="term" value="F:metal ion binding"/>
    <property type="evidence" value="ECO:0007669"/>
    <property type="project" value="UniProtKB-KW"/>
</dbReference>
<dbReference type="AlphaFoldDB" id="A0A6Q2WSN1"/>
<feature type="transmembrane region" description="Helical" evidence="9">
    <location>
        <begin position="180"/>
        <end position="198"/>
    </location>
</feature>
<dbReference type="Pfam" id="PF00209">
    <property type="entry name" value="SNF"/>
    <property type="match status" value="1"/>
</dbReference>
<feature type="transmembrane region" description="Helical" evidence="9">
    <location>
        <begin position="348"/>
        <end position="368"/>
    </location>
</feature>
<dbReference type="InParanoid" id="A0A6Q2WSN1"/>
<keyword evidence="7" id="KW-1015">Disulfide bond</keyword>
<dbReference type="PROSITE" id="PS00610">
    <property type="entry name" value="NA_NEUROTRAN_SYMP_1"/>
    <property type="match status" value="1"/>
</dbReference>
<dbReference type="PROSITE" id="PS50267">
    <property type="entry name" value="NA_NEUROTRAN_SYMP_3"/>
    <property type="match status" value="1"/>
</dbReference>
<feature type="binding site" evidence="6">
    <location>
        <position position="20"/>
    </location>
    <ligand>
        <name>Na(+)</name>
        <dbReference type="ChEBI" id="CHEBI:29101"/>
        <label>1</label>
    </ligand>
</feature>
<dbReference type="Bgee" id="ENSELUG00000016124">
    <property type="expression patterns" value="Expressed in mesonephros and 3 other cell types or tissues"/>
</dbReference>
<protein>
    <recommendedName>
        <fullName evidence="8">Transporter</fullName>
    </recommendedName>
</protein>
<keyword evidence="3 8" id="KW-0812">Transmembrane</keyword>
<feature type="binding site" evidence="6">
    <location>
        <position position="27"/>
    </location>
    <ligand>
        <name>Na(+)</name>
        <dbReference type="ChEBI" id="CHEBI:29101"/>
        <label>1</label>
    </ligand>
</feature>
<reference evidence="11" key="1">
    <citation type="journal article" date="2014" name="PLoS ONE">
        <title>The genome and linkage map of the northern pike (Esox lucius): conserved synteny revealed between the salmonid sister group and the Neoteleostei.</title>
        <authorList>
            <person name="Rondeau E.B."/>
            <person name="Minkley D.R."/>
            <person name="Leong J.S."/>
            <person name="Messmer A.M."/>
            <person name="Jantzen J.R."/>
            <person name="von Schalburg K.R."/>
            <person name="Lemon C."/>
            <person name="Bird N.H."/>
            <person name="Koop B.F."/>
        </authorList>
    </citation>
    <scope>NUCLEOTIDE SEQUENCE</scope>
</reference>
<feature type="transmembrane region" description="Helical" evidence="9">
    <location>
        <begin position="288"/>
        <end position="312"/>
    </location>
</feature>
<comment type="subcellular location">
    <subcellularLocation>
        <location evidence="1">Membrane</location>
        <topology evidence="1">Multi-pass membrane protein</topology>
    </subcellularLocation>
</comment>
<evidence type="ECO:0000256" key="9">
    <source>
        <dbReference type="SAM" id="Phobius"/>
    </source>
</evidence>
<keyword evidence="5 9" id="KW-0472">Membrane</keyword>
<feature type="binding site" evidence="6">
    <location>
        <position position="23"/>
    </location>
    <ligand>
        <name>Na(+)</name>
        <dbReference type="ChEBI" id="CHEBI:29101"/>
        <label>1</label>
    </ligand>
</feature>
<feature type="transmembrane region" description="Helical" evidence="9">
    <location>
        <begin position="516"/>
        <end position="538"/>
    </location>
</feature>
<evidence type="ECO:0000256" key="2">
    <source>
        <dbReference type="ARBA" id="ARBA00022448"/>
    </source>
</evidence>
<evidence type="ECO:0000256" key="7">
    <source>
        <dbReference type="PIRSR" id="PIRSR600175-2"/>
    </source>
</evidence>
<feature type="transmembrane region" description="Helical" evidence="9">
    <location>
        <begin position="408"/>
        <end position="429"/>
    </location>
</feature>
<sequence>VSPIMIQWSSKTEFLLTVCGNVVGLGNVWRFPYLCYKNGGGAFLVPYLLYVVLCGLPLFLLETSIGQYTQQGIVTSWRSLCPLAEGVGRAELLILIYDSIIYLVILAWTLFYLVFSFSSQLPWASCDNSWNTDQCVDFTSPNQTANWTTIINTTSAAVEFWELRVLAISGGIDEVGSVRWELMLCLLACWAVCYFCIWKGIRYSGKVVYFTATFPYLMLLVLLVRGLTLPGAWEGVQYYLYPDPIRLADPQVWMEAGTQVFFSYCVGRGSQTVLGSFNKYNNNCYKDSFWLCLLNGCTSFVAGFAVFSVLGFMAHNQGVSVAMVAESGPGLAFIAFPQAAAMMPLPQLWTVCFFVINISDLGGIKYLFPSLKCKSIYNIFDMRFSGFFCCCYSVFHLGKRTKSAGDQILFSLTVCVWSLQGGIFVFQLIDYYGCSGACVLFVAVFESLAVGWIFGADQMENAIKDMTSQKPCILFRLCWRYLTPLVSLGSFILHMVDYKPLKFNHWYVYPDWAYELGWTMALSSILLVPLWGIGRICLGTGSLKQRLAVLCHPDDKLPLTQKGKGESKDGHELESIMI</sequence>
<evidence type="ECO:0000313" key="11">
    <source>
        <dbReference type="Proteomes" id="UP000265140"/>
    </source>
</evidence>
<comment type="similarity">
    <text evidence="8">Belongs to the sodium:neurotransmitter symporter (SNF) (TC 2.A.22) family.</text>
</comment>
<feature type="transmembrane region" description="Helical" evidence="9">
    <location>
        <begin position="92"/>
        <end position="115"/>
    </location>
</feature>
<dbReference type="GO" id="GO:0005332">
    <property type="term" value="F:gamma-aminobutyric acid:sodium:chloride symporter activity"/>
    <property type="evidence" value="ECO:0007669"/>
    <property type="project" value="TreeGrafter"/>
</dbReference>
<dbReference type="PANTHER" id="PTHR11616">
    <property type="entry name" value="SODIUM/CHLORIDE DEPENDENT TRANSPORTER"/>
    <property type="match status" value="1"/>
</dbReference>
<dbReference type="Proteomes" id="UP000265140">
    <property type="component" value="Chromosome 7"/>
</dbReference>
<organism evidence="10 11">
    <name type="scientific">Esox lucius</name>
    <name type="common">Northern pike</name>
    <dbReference type="NCBI Taxonomy" id="8010"/>
    <lineage>
        <taxon>Eukaryota</taxon>
        <taxon>Metazoa</taxon>
        <taxon>Chordata</taxon>
        <taxon>Craniata</taxon>
        <taxon>Vertebrata</taxon>
        <taxon>Euteleostomi</taxon>
        <taxon>Actinopterygii</taxon>
        <taxon>Neopterygii</taxon>
        <taxon>Teleostei</taxon>
        <taxon>Protacanthopterygii</taxon>
        <taxon>Esociformes</taxon>
        <taxon>Esocidae</taxon>
        <taxon>Esox</taxon>
    </lineage>
</organism>
<dbReference type="PROSITE" id="PS00754">
    <property type="entry name" value="NA_NEUROTRAN_SYMP_2"/>
    <property type="match status" value="1"/>
</dbReference>
<feature type="transmembrane region" description="Helical" evidence="9">
    <location>
        <begin position="477"/>
        <end position="496"/>
    </location>
</feature>
<keyword evidence="4 9" id="KW-1133">Transmembrane helix</keyword>
<dbReference type="PANTHER" id="PTHR11616:SF237">
    <property type="entry name" value="TRANSPORTER"/>
    <property type="match status" value="1"/>
</dbReference>
<feature type="transmembrane region" description="Helical" evidence="9">
    <location>
        <begin position="41"/>
        <end position="61"/>
    </location>
</feature>
<keyword evidence="8" id="KW-0769">Symport</keyword>
<keyword evidence="6" id="KW-0479">Metal-binding</keyword>
<evidence type="ECO:0000256" key="6">
    <source>
        <dbReference type="PIRSR" id="PIRSR600175-1"/>
    </source>
</evidence>
<evidence type="ECO:0000256" key="1">
    <source>
        <dbReference type="ARBA" id="ARBA00004141"/>
    </source>
</evidence>
<keyword evidence="6" id="KW-0915">Sodium</keyword>
<feature type="transmembrane region" description="Helical" evidence="9">
    <location>
        <begin position="12"/>
        <end position="29"/>
    </location>
</feature>
<dbReference type="GO" id="GO:0005886">
    <property type="term" value="C:plasma membrane"/>
    <property type="evidence" value="ECO:0007669"/>
    <property type="project" value="TreeGrafter"/>
</dbReference>
<proteinExistence type="inferred from homology"/>
<reference evidence="10" key="3">
    <citation type="submission" date="2025-08" db="UniProtKB">
        <authorList>
            <consortium name="Ensembl"/>
        </authorList>
    </citation>
    <scope>IDENTIFICATION</scope>
</reference>
<evidence type="ECO:0000256" key="5">
    <source>
        <dbReference type="ARBA" id="ARBA00023136"/>
    </source>
</evidence>
<evidence type="ECO:0000256" key="4">
    <source>
        <dbReference type="ARBA" id="ARBA00022989"/>
    </source>
</evidence>
<dbReference type="SUPFAM" id="SSF161070">
    <property type="entry name" value="SNF-like"/>
    <property type="match status" value="1"/>
</dbReference>
<keyword evidence="2 8" id="KW-0813">Transport</keyword>
<reference evidence="10" key="4">
    <citation type="submission" date="2025-09" db="UniProtKB">
        <authorList>
            <consortium name="Ensembl"/>
        </authorList>
    </citation>
    <scope>IDENTIFICATION</scope>
</reference>
<feature type="transmembrane region" description="Helical" evidence="9">
    <location>
        <begin position="207"/>
        <end position="227"/>
    </location>
</feature>
<feature type="disulfide bond" evidence="7">
    <location>
        <begin position="126"/>
        <end position="135"/>
    </location>
</feature>
<evidence type="ECO:0000256" key="3">
    <source>
        <dbReference type="ARBA" id="ARBA00022692"/>
    </source>
</evidence>
<feature type="transmembrane region" description="Helical" evidence="9">
    <location>
        <begin position="319"/>
        <end position="336"/>
    </location>
</feature>
<keyword evidence="11" id="KW-1185">Reference proteome</keyword>
<dbReference type="GeneTree" id="ENSGT00940000165190"/>
<feature type="binding site" evidence="6">
    <location>
        <position position="295"/>
    </location>
    <ligand>
        <name>Na(+)</name>
        <dbReference type="ChEBI" id="CHEBI:29101"/>
        <label>1</label>
    </ligand>
</feature>
<dbReference type="InterPro" id="IPR000175">
    <property type="entry name" value="Na/ntran_symport"/>
</dbReference>
<evidence type="ECO:0000256" key="8">
    <source>
        <dbReference type="RuleBase" id="RU003732"/>
    </source>
</evidence>
<reference evidence="10" key="2">
    <citation type="submission" date="2020-02" db="EMBL/GenBank/DDBJ databases">
        <title>Esox lucius (northern pike) genome, fEsoLuc1, primary haplotype.</title>
        <authorList>
            <person name="Myers G."/>
            <person name="Karagic N."/>
            <person name="Meyer A."/>
            <person name="Pippel M."/>
            <person name="Reichard M."/>
            <person name="Winkler S."/>
            <person name="Tracey A."/>
            <person name="Sims Y."/>
            <person name="Howe K."/>
            <person name="Rhie A."/>
            <person name="Formenti G."/>
            <person name="Durbin R."/>
            <person name="Fedrigo O."/>
            <person name="Jarvis E.D."/>
        </authorList>
    </citation>
    <scope>NUCLEOTIDE SEQUENCE [LARGE SCALE GENOMIC DNA]</scope>
</reference>
<dbReference type="GO" id="GO:0042995">
    <property type="term" value="C:cell projection"/>
    <property type="evidence" value="ECO:0007669"/>
    <property type="project" value="TreeGrafter"/>
</dbReference>
<evidence type="ECO:0000313" key="10">
    <source>
        <dbReference type="Ensembl" id="ENSELUP00000043977.1"/>
    </source>
</evidence>
<feature type="binding site" evidence="6">
    <location>
        <position position="263"/>
    </location>
    <ligand>
        <name>Na(+)</name>
        <dbReference type="ChEBI" id="CHEBI:29101"/>
        <label>1</label>
    </ligand>
</feature>